<dbReference type="Proteomes" id="UP000003195">
    <property type="component" value="Unassembled WGS sequence"/>
</dbReference>
<dbReference type="PROSITE" id="PS51371">
    <property type="entry name" value="CBS"/>
    <property type="match status" value="1"/>
</dbReference>
<comment type="subcellular location">
    <subcellularLocation>
        <location evidence="1">Cell membrane</location>
        <topology evidence="1">Multi-pass membrane protein</topology>
    </subcellularLocation>
</comment>
<dbReference type="InterPro" id="IPR036318">
    <property type="entry name" value="FAD-bd_PCMH-like_sf"/>
</dbReference>
<reference evidence="14 15" key="1">
    <citation type="submission" date="2010-08" db="EMBL/GenBank/DDBJ databases">
        <authorList>
            <person name="Weinstock G."/>
            <person name="Sodergren E."/>
            <person name="Clifton S."/>
            <person name="Fulton L."/>
            <person name="Fulton B."/>
            <person name="Courtney L."/>
            <person name="Fronick C."/>
            <person name="Harrison M."/>
            <person name="Strong C."/>
            <person name="Farmer C."/>
            <person name="Delahaunty K."/>
            <person name="Markovic C."/>
            <person name="Hall O."/>
            <person name="Minx P."/>
            <person name="Tomlinson C."/>
            <person name="Mitreva M."/>
            <person name="Hou S."/>
            <person name="Chen J."/>
            <person name="Wollam A."/>
            <person name="Pepin K.H."/>
            <person name="Johnson M."/>
            <person name="Bhonagiri V."/>
            <person name="Zhang X."/>
            <person name="Suruliraj S."/>
            <person name="Warren W."/>
            <person name="Chinwalla A."/>
            <person name="Mardis E.R."/>
            <person name="Wilson R.K."/>
        </authorList>
    </citation>
    <scope>NUCLEOTIDE SEQUENCE [LARGE SCALE GENOMIC DNA]</scope>
    <source>
        <strain evidence="14 15">F0359</strain>
    </source>
</reference>
<dbReference type="CDD" id="cd04590">
    <property type="entry name" value="CBS_pair_CorC_HlyC_assoc"/>
    <property type="match status" value="1"/>
</dbReference>
<dbReference type="Pfam" id="PF01595">
    <property type="entry name" value="CNNM"/>
    <property type="match status" value="1"/>
</dbReference>
<evidence type="ECO:0000256" key="5">
    <source>
        <dbReference type="ARBA" id="ARBA00022737"/>
    </source>
</evidence>
<feature type="transmembrane region" description="Helical" evidence="11">
    <location>
        <begin position="78"/>
        <end position="102"/>
    </location>
</feature>
<keyword evidence="4 10" id="KW-0812">Transmembrane</keyword>
<dbReference type="SMART" id="SM00116">
    <property type="entry name" value="CBS"/>
    <property type="match status" value="1"/>
</dbReference>
<dbReference type="Gene3D" id="3.10.580.10">
    <property type="entry name" value="CBS-domain"/>
    <property type="match status" value="1"/>
</dbReference>
<feature type="domain" description="CNNM transmembrane" evidence="13">
    <location>
        <begin position="1"/>
        <end position="179"/>
    </location>
</feature>
<gene>
    <name evidence="14" type="ORF">HMPREF9429_00095</name>
</gene>
<dbReference type="Gene3D" id="3.30.465.10">
    <property type="match status" value="1"/>
</dbReference>
<proteinExistence type="inferred from homology"/>
<dbReference type="SUPFAM" id="SSF54631">
    <property type="entry name" value="CBS-domain pair"/>
    <property type="match status" value="1"/>
</dbReference>
<dbReference type="InterPro" id="IPR000644">
    <property type="entry name" value="CBS_dom"/>
</dbReference>
<feature type="transmembrane region" description="Helical" evidence="11">
    <location>
        <begin position="38"/>
        <end position="58"/>
    </location>
</feature>
<dbReference type="GO" id="GO:0005886">
    <property type="term" value="C:plasma membrane"/>
    <property type="evidence" value="ECO:0007669"/>
    <property type="project" value="UniProtKB-SubCell"/>
</dbReference>
<evidence type="ECO:0000256" key="11">
    <source>
        <dbReference type="SAM" id="Phobius"/>
    </source>
</evidence>
<evidence type="ECO:0000259" key="12">
    <source>
        <dbReference type="PROSITE" id="PS51371"/>
    </source>
</evidence>
<keyword evidence="6 10" id="KW-1133">Transmembrane helix</keyword>
<dbReference type="Pfam" id="PF00571">
    <property type="entry name" value="CBS"/>
    <property type="match status" value="1"/>
</dbReference>
<evidence type="ECO:0000313" key="15">
    <source>
        <dbReference type="Proteomes" id="UP000003195"/>
    </source>
</evidence>
<comment type="caution">
    <text evidence="14">The sequence shown here is derived from an EMBL/GenBank/DDBJ whole genome shotgun (WGS) entry which is preliminary data.</text>
</comment>
<dbReference type="InterPro" id="IPR051676">
    <property type="entry name" value="UPF0053_domain"/>
</dbReference>
<dbReference type="InterPro" id="IPR005170">
    <property type="entry name" value="Transptr-assoc_dom"/>
</dbReference>
<dbReference type="STRING" id="706434.HMPREF9429_00095"/>
<dbReference type="PANTHER" id="PTHR43099">
    <property type="entry name" value="UPF0053 PROTEIN YRKA"/>
    <property type="match status" value="1"/>
</dbReference>
<organism evidence="14 15">
    <name type="scientific">Megasphaera micronuciformis F0359</name>
    <dbReference type="NCBI Taxonomy" id="706434"/>
    <lineage>
        <taxon>Bacteria</taxon>
        <taxon>Bacillati</taxon>
        <taxon>Bacillota</taxon>
        <taxon>Negativicutes</taxon>
        <taxon>Veillonellales</taxon>
        <taxon>Veillonellaceae</taxon>
        <taxon>Megasphaera</taxon>
    </lineage>
</organism>
<evidence type="ECO:0000256" key="6">
    <source>
        <dbReference type="ARBA" id="ARBA00022989"/>
    </source>
</evidence>
<evidence type="ECO:0000256" key="10">
    <source>
        <dbReference type="PROSITE-ProRule" id="PRU01193"/>
    </source>
</evidence>
<dbReference type="PROSITE" id="PS51846">
    <property type="entry name" value="CNNM"/>
    <property type="match status" value="1"/>
</dbReference>
<evidence type="ECO:0000256" key="8">
    <source>
        <dbReference type="ARBA" id="ARBA00023136"/>
    </source>
</evidence>
<dbReference type="HOGENOM" id="CLU_015237_4_0_9"/>
<dbReference type="GO" id="GO:0050660">
    <property type="term" value="F:flavin adenine dinucleotide binding"/>
    <property type="evidence" value="ECO:0007669"/>
    <property type="project" value="InterPro"/>
</dbReference>
<protein>
    <recommendedName>
        <fullName evidence="16">CBS domain protein</fullName>
    </recommendedName>
</protein>
<dbReference type="eggNOG" id="COG1253">
    <property type="taxonomic scope" value="Bacteria"/>
</dbReference>
<dbReference type="PANTHER" id="PTHR43099:SF2">
    <property type="entry name" value="UPF0053 PROTEIN YRKA"/>
    <property type="match status" value="1"/>
</dbReference>
<comment type="similarity">
    <text evidence="2">Belongs to the UPF0053 family.</text>
</comment>
<keyword evidence="3" id="KW-1003">Cell membrane</keyword>
<feature type="domain" description="CBS" evidence="12">
    <location>
        <begin position="270"/>
        <end position="329"/>
    </location>
</feature>
<evidence type="ECO:0000256" key="3">
    <source>
        <dbReference type="ARBA" id="ARBA00022475"/>
    </source>
</evidence>
<accession>E2Z9J1</accession>
<keyword evidence="7 9" id="KW-0129">CBS domain</keyword>
<dbReference type="InterPro" id="IPR016169">
    <property type="entry name" value="FAD-bd_PCMH_sub2"/>
</dbReference>
<name>E2Z9J1_9FIRM</name>
<keyword evidence="8 10" id="KW-0472">Membrane</keyword>
<dbReference type="Pfam" id="PF03471">
    <property type="entry name" value="CorC_HlyC"/>
    <property type="match status" value="1"/>
</dbReference>
<evidence type="ECO:0000256" key="4">
    <source>
        <dbReference type="ARBA" id="ARBA00022692"/>
    </source>
</evidence>
<keyword evidence="5" id="KW-0677">Repeat</keyword>
<sequence length="430" mass="48509">MLEMSIVSSHQSRLESMAEEGNKSAKIVLKLRENPNKMFSTVQFGMTLVSLLTGVYGGTEMAGPLSQYVKMVPGLEPYAYTISMVTIVVVITYLTLILGELVPKRIAIDSPEKIACLLARPMLCFSKICTPLVWILSASTSFVTKIIGADNPEVLPVTADEIRLLLEQGAESGAFDKEEPKLVERVFRLSDMDAGDIMTNRTQMDWIDLEDEEGQIMNDLLSFHHINVPVCRGSIDEFVGIVSLNKVFNQYYRAVLLKKNVSIRSILEHTSRSPEYIPESMDIMKVVHLFQEKGIHEAAVLDEYGNLSGILSVHDILEKLVGIMPVGEEEKAEEANKIVQRAVNEWLIDGLIPIEEFKDFFKIDEDLPGEEEDLYKTLGGLVVYGVGRIPRETDVYEWKNYRFEVVDMDNLRVDKILVTHTPEEENEENT</sequence>
<dbReference type="InterPro" id="IPR044751">
    <property type="entry name" value="Ion_transp-like_CBS"/>
</dbReference>
<evidence type="ECO:0000256" key="7">
    <source>
        <dbReference type="ARBA" id="ARBA00023122"/>
    </source>
</evidence>
<evidence type="ECO:0008006" key="16">
    <source>
        <dbReference type="Google" id="ProtNLM"/>
    </source>
</evidence>
<evidence type="ECO:0000256" key="9">
    <source>
        <dbReference type="PROSITE-ProRule" id="PRU00703"/>
    </source>
</evidence>
<keyword evidence="15" id="KW-1185">Reference proteome</keyword>
<dbReference type="SUPFAM" id="SSF56176">
    <property type="entry name" value="FAD-binding/transporter-associated domain-like"/>
    <property type="match status" value="1"/>
</dbReference>
<evidence type="ECO:0000259" key="13">
    <source>
        <dbReference type="PROSITE" id="PS51846"/>
    </source>
</evidence>
<dbReference type="InterPro" id="IPR002550">
    <property type="entry name" value="CNNM"/>
</dbReference>
<dbReference type="EMBL" id="AECS01000003">
    <property type="protein sequence ID" value="EFQ05017.1"/>
    <property type="molecule type" value="Genomic_DNA"/>
</dbReference>
<evidence type="ECO:0000256" key="2">
    <source>
        <dbReference type="ARBA" id="ARBA00006337"/>
    </source>
</evidence>
<evidence type="ECO:0000313" key="14">
    <source>
        <dbReference type="EMBL" id="EFQ05017.1"/>
    </source>
</evidence>
<evidence type="ECO:0000256" key="1">
    <source>
        <dbReference type="ARBA" id="ARBA00004651"/>
    </source>
</evidence>
<dbReference type="AlphaFoldDB" id="E2Z9J1"/>
<dbReference type="SMART" id="SM01091">
    <property type="entry name" value="CorC_HlyC"/>
    <property type="match status" value="1"/>
</dbReference>
<feature type="transmembrane region" description="Helical" evidence="11">
    <location>
        <begin position="114"/>
        <end position="136"/>
    </location>
</feature>
<dbReference type="InterPro" id="IPR046342">
    <property type="entry name" value="CBS_dom_sf"/>
</dbReference>